<proteinExistence type="predicted"/>
<dbReference type="Proteomes" id="UP000237105">
    <property type="component" value="Unassembled WGS sequence"/>
</dbReference>
<organism evidence="1 2">
    <name type="scientific">Parasponia andersonii</name>
    <name type="common">Sponia andersonii</name>
    <dbReference type="NCBI Taxonomy" id="3476"/>
    <lineage>
        <taxon>Eukaryota</taxon>
        <taxon>Viridiplantae</taxon>
        <taxon>Streptophyta</taxon>
        <taxon>Embryophyta</taxon>
        <taxon>Tracheophyta</taxon>
        <taxon>Spermatophyta</taxon>
        <taxon>Magnoliopsida</taxon>
        <taxon>eudicotyledons</taxon>
        <taxon>Gunneridae</taxon>
        <taxon>Pentapetalae</taxon>
        <taxon>rosids</taxon>
        <taxon>fabids</taxon>
        <taxon>Rosales</taxon>
        <taxon>Cannabaceae</taxon>
        <taxon>Parasponia</taxon>
    </lineage>
</organism>
<reference evidence="2" key="1">
    <citation type="submission" date="2016-06" db="EMBL/GenBank/DDBJ databases">
        <title>Parallel loss of symbiosis genes in relatives of nitrogen-fixing non-legume Parasponia.</title>
        <authorList>
            <person name="Van Velzen R."/>
            <person name="Holmer R."/>
            <person name="Bu F."/>
            <person name="Rutten L."/>
            <person name="Van Zeijl A."/>
            <person name="Liu W."/>
            <person name="Santuari L."/>
            <person name="Cao Q."/>
            <person name="Sharma T."/>
            <person name="Shen D."/>
            <person name="Roswanjaya Y."/>
            <person name="Wardhani T."/>
            <person name="Kalhor M.S."/>
            <person name="Jansen J."/>
            <person name="Van den Hoogen J."/>
            <person name="Gungor B."/>
            <person name="Hartog M."/>
            <person name="Hontelez J."/>
            <person name="Verver J."/>
            <person name="Yang W.-C."/>
            <person name="Schijlen E."/>
            <person name="Repin R."/>
            <person name="Schilthuizen M."/>
            <person name="Schranz E."/>
            <person name="Heidstra R."/>
            <person name="Miyata K."/>
            <person name="Fedorova E."/>
            <person name="Kohlen W."/>
            <person name="Bisseling T."/>
            <person name="Smit S."/>
            <person name="Geurts R."/>
        </authorList>
    </citation>
    <scope>NUCLEOTIDE SEQUENCE [LARGE SCALE GENOMIC DNA]</scope>
    <source>
        <strain evidence="2">cv. WU1-14</strain>
    </source>
</reference>
<evidence type="ECO:0000313" key="2">
    <source>
        <dbReference type="Proteomes" id="UP000237105"/>
    </source>
</evidence>
<keyword evidence="2" id="KW-1185">Reference proteome</keyword>
<evidence type="ECO:0008006" key="3">
    <source>
        <dbReference type="Google" id="ProtNLM"/>
    </source>
</evidence>
<dbReference type="Gene3D" id="3.30.310.130">
    <property type="entry name" value="Ubiquitin-related"/>
    <property type="match status" value="1"/>
</dbReference>
<dbReference type="Gene3D" id="1.10.418.20">
    <property type="match status" value="1"/>
</dbReference>
<comment type="caution">
    <text evidence="1">The sequence shown here is derived from an EMBL/GenBank/DDBJ whole genome shotgun (WGS) entry which is preliminary data.</text>
</comment>
<name>A0A2P5C3J4_PARAD</name>
<protein>
    <recommendedName>
        <fullName evidence="3">Ulp1 protease family, C-terminal catalytic domain containing protein</fullName>
    </recommendedName>
</protein>
<gene>
    <name evidence="1" type="ORF">PanWU01x14_186950</name>
</gene>
<sequence length="127" mass="14612">MNLSVLLFNNTLAWRSLTDILKFCLIRNESDASRVNQKFVKLKLRMVNIWNSIAVSRHKITREEATREMISLKSNVPQQSKGIDCDLFATKFMESFFFNELTAAGETVKNTLTKFVTHKAKVLGKRV</sequence>
<accession>A0A2P5C3J4</accession>
<dbReference type="AlphaFoldDB" id="A0A2P5C3J4"/>
<evidence type="ECO:0000313" key="1">
    <source>
        <dbReference type="EMBL" id="PON55627.1"/>
    </source>
</evidence>
<dbReference type="EMBL" id="JXTB01000181">
    <property type="protein sequence ID" value="PON55627.1"/>
    <property type="molecule type" value="Genomic_DNA"/>
</dbReference>